<accession>A0AAD8KGM8</accession>
<evidence type="ECO:0000256" key="12">
    <source>
        <dbReference type="ARBA" id="ARBA00023136"/>
    </source>
</evidence>
<comment type="caution">
    <text evidence="17">The sequence shown here is derived from an EMBL/GenBank/DDBJ whole genome shotgun (WGS) entry which is preliminary data.</text>
</comment>
<evidence type="ECO:0000256" key="11">
    <source>
        <dbReference type="ARBA" id="ARBA00022989"/>
    </source>
</evidence>
<evidence type="ECO:0000256" key="10">
    <source>
        <dbReference type="ARBA" id="ARBA00022833"/>
    </source>
</evidence>
<keyword evidence="7" id="KW-0479">Metal-binding</keyword>
<dbReference type="PANTHER" id="PTHR45768">
    <property type="entry name" value="E3 UBIQUITIN-PROTEIN LIGASE RNF13-LIKE"/>
    <property type="match status" value="1"/>
</dbReference>
<evidence type="ECO:0000256" key="1">
    <source>
        <dbReference type="ARBA" id="ARBA00000900"/>
    </source>
</evidence>
<comment type="catalytic activity">
    <reaction evidence="1">
        <text>S-ubiquitinyl-[E2 ubiquitin-conjugating enzyme]-L-cysteine + [acceptor protein]-L-lysine = [E2 ubiquitin-conjugating enzyme]-L-cysteine + N(6)-ubiquitinyl-[acceptor protein]-L-lysine.</text>
        <dbReference type="EC" id="2.3.2.27"/>
    </reaction>
</comment>
<name>A0AAD8KGM8_TARER</name>
<evidence type="ECO:0000256" key="4">
    <source>
        <dbReference type="ARBA" id="ARBA00012483"/>
    </source>
</evidence>
<dbReference type="CDD" id="cd16461">
    <property type="entry name" value="RING-H2_EL5-like"/>
    <property type="match status" value="1"/>
</dbReference>
<evidence type="ECO:0000256" key="15">
    <source>
        <dbReference type="SAM" id="Phobius"/>
    </source>
</evidence>
<evidence type="ECO:0000256" key="5">
    <source>
        <dbReference type="ARBA" id="ARBA00022679"/>
    </source>
</evidence>
<protein>
    <recommendedName>
        <fullName evidence="4">RING-type E3 ubiquitin transferase</fullName>
        <ecNumber evidence="4">2.3.2.27</ecNumber>
    </recommendedName>
</protein>
<dbReference type="InterPro" id="IPR013083">
    <property type="entry name" value="Znf_RING/FYVE/PHD"/>
</dbReference>
<dbReference type="AlphaFoldDB" id="A0AAD8KGM8"/>
<dbReference type="SMART" id="SM00184">
    <property type="entry name" value="RING"/>
    <property type="match status" value="1"/>
</dbReference>
<evidence type="ECO:0000256" key="8">
    <source>
        <dbReference type="ARBA" id="ARBA00022771"/>
    </source>
</evidence>
<dbReference type="Proteomes" id="UP001229421">
    <property type="component" value="Unassembled WGS sequence"/>
</dbReference>
<evidence type="ECO:0000313" key="17">
    <source>
        <dbReference type="EMBL" id="KAK1419230.1"/>
    </source>
</evidence>
<evidence type="ECO:0000256" key="2">
    <source>
        <dbReference type="ARBA" id="ARBA00004167"/>
    </source>
</evidence>
<dbReference type="EMBL" id="JAUHHV010000007">
    <property type="protein sequence ID" value="KAK1419230.1"/>
    <property type="molecule type" value="Genomic_DNA"/>
</dbReference>
<dbReference type="PROSITE" id="PS50089">
    <property type="entry name" value="ZF_RING_2"/>
    <property type="match status" value="1"/>
</dbReference>
<evidence type="ECO:0000256" key="14">
    <source>
        <dbReference type="PROSITE-ProRule" id="PRU00175"/>
    </source>
</evidence>
<feature type="domain" description="RING-type" evidence="16">
    <location>
        <begin position="117"/>
        <end position="159"/>
    </location>
</feature>
<keyword evidence="8 14" id="KW-0863">Zinc-finger</keyword>
<dbReference type="Gene3D" id="3.30.40.10">
    <property type="entry name" value="Zinc/RING finger domain, C3HC4 (zinc finger)"/>
    <property type="match status" value="1"/>
</dbReference>
<evidence type="ECO:0000313" key="18">
    <source>
        <dbReference type="Proteomes" id="UP001229421"/>
    </source>
</evidence>
<evidence type="ECO:0000256" key="3">
    <source>
        <dbReference type="ARBA" id="ARBA00004906"/>
    </source>
</evidence>
<gene>
    <name evidence="17" type="ORF">QVD17_28393</name>
</gene>
<dbReference type="Pfam" id="PF13639">
    <property type="entry name" value="zf-RING_2"/>
    <property type="match status" value="1"/>
</dbReference>
<proteinExistence type="inferred from homology"/>
<keyword evidence="12 15" id="KW-0472">Membrane</keyword>
<comment type="pathway">
    <text evidence="3">Protein modification; protein ubiquitination.</text>
</comment>
<sequence length="276" mass="31161">MSANSPIQWPDEQQQTSSSNDYALSGRIMLASITILFVVVFFLVLLHLYARWYLLRLHHHTVTRRRRNRHNRPTRIIFYVDTNPPLSSSATALDATVLKSLPLFIYSSNIDPNTPECAVCLSEFQDGETGRVLPKCKHSFHTQCIDMWFYSHSTCPLCRSPVELAVEPEVTETTSSSSFVDRMKRVDVRIDIPNRNELTTENELQLSQGFMSPGSRLLSRIMNMNRKSAVSPSSGVGTSCERVAAELEVESTRESSRQGDFSMAAELRKVETRGGI</sequence>
<dbReference type="PANTHER" id="PTHR45768:SF34">
    <property type="entry name" value="RING-H2 FINGER PROTEIN ATL64"/>
    <property type="match status" value="1"/>
</dbReference>
<evidence type="ECO:0000256" key="7">
    <source>
        <dbReference type="ARBA" id="ARBA00022723"/>
    </source>
</evidence>
<organism evidence="17 18">
    <name type="scientific">Tagetes erecta</name>
    <name type="common">African marigold</name>
    <dbReference type="NCBI Taxonomy" id="13708"/>
    <lineage>
        <taxon>Eukaryota</taxon>
        <taxon>Viridiplantae</taxon>
        <taxon>Streptophyta</taxon>
        <taxon>Embryophyta</taxon>
        <taxon>Tracheophyta</taxon>
        <taxon>Spermatophyta</taxon>
        <taxon>Magnoliopsida</taxon>
        <taxon>eudicotyledons</taxon>
        <taxon>Gunneridae</taxon>
        <taxon>Pentapetalae</taxon>
        <taxon>asterids</taxon>
        <taxon>campanulids</taxon>
        <taxon>Asterales</taxon>
        <taxon>Asteraceae</taxon>
        <taxon>Asteroideae</taxon>
        <taxon>Heliantheae alliance</taxon>
        <taxon>Tageteae</taxon>
        <taxon>Tagetes</taxon>
    </lineage>
</organism>
<dbReference type="FunFam" id="3.30.40.10:FF:000187">
    <property type="entry name" value="E3 ubiquitin-protein ligase ATL6"/>
    <property type="match status" value="1"/>
</dbReference>
<dbReference type="EC" id="2.3.2.27" evidence="4"/>
<keyword evidence="6 15" id="KW-0812">Transmembrane</keyword>
<keyword evidence="9" id="KW-0833">Ubl conjugation pathway</keyword>
<dbReference type="GO" id="GO:0016020">
    <property type="term" value="C:membrane"/>
    <property type="evidence" value="ECO:0007669"/>
    <property type="project" value="UniProtKB-SubCell"/>
</dbReference>
<keyword evidence="10" id="KW-0862">Zinc</keyword>
<comment type="similarity">
    <text evidence="13">Belongs to the RING-type zinc finger family. ATL subfamily.</text>
</comment>
<evidence type="ECO:0000256" key="9">
    <source>
        <dbReference type="ARBA" id="ARBA00022786"/>
    </source>
</evidence>
<keyword evidence="11 15" id="KW-1133">Transmembrane helix</keyword>
<dbReference type="SUPFAM" id="SSF57850">
    <property type="entry name" value="RING/U-box"/>
    <property type="match status" value="1"/>
</dbReference>
<reference evidence="17" key="1">
    <citation type="journal article" date="2023" name="bioRxiv">
        <title>Improved chromosome-level genome assembly for marigold (Tagetes erecta).</title>
        <authorList>
            <person name="Jiang F."/>
            <person name="Yuan L."/>
            <person name="Wang S."/>
            <person name="Wang H."/>
            <person name="Xu D."/>
            <person name="Wang A."/>
            <person name="Fan W."/>
        </authorList>
    </citation>
    <scope>NUCLEOTIDE SEQUENCE</scope>
    <source>
        <strain evidence="17">WSJ</strain>
        <tissue evidence="17">Leaf</tissue>
    </source>
</reference>
<dbReference type="GO" id="GO:0008270">
    <property type="term" value="F:zinc ion binding"/>
    <property type="evidence" value="ECO:0007669"/>
    <property type="project" value="UniProtKB-KW"/>
</dbReference>
<dbReference type="InterPro" id="IPR001841">
    <property type="entry name" value="Znf_RING"/>
</dbReference>
<feature type="transmembrane region" description="Helical" evidence="15">
    <location>
        <begin position="28"/>
        <end position="50"/>
    </location>
</feature>
<dbReference type="GO" id="GO:0061630">
    <property type="term" value="F:ubiquitin protein ligase activity"/>
    <property type="evidence" value="ECO:0007669"/>
    <property type="project" value="UniProtKB-EC"/>
</dbReference>
<evidence type="ECO:0000256" key="6">
    <source>
        <dbReference type="ARBA" id="ARBA00022692"/>
    </source>
</evidence>
<comment type="subcellular location">
    <subcellularLocation>
        <location evidence="2">Membrane</location>
        <topology evidence="2">Single-pass membrane protein</topology>
    </subcellularLocation>
</comment>
<evidence type="ECO:0000259" key="16">
    <source>
        <dbReference type="PROSITE" id="PS50089"/>
    </source>
</evidence>
<evidence type="ECO:0000256" key="13">
    <source>
        <dbReference type="ARBA" id="ARBA00024209"/>
    </source>
</evidence>
<keyword evidence="5" id="KW-0808">Transferase</keyword>
<keyword evidence="18" id="KW-1185">Reference proteome</keyword>